<dbReference type="HOGENOM" id="CLU_000445_33_0_9"/>
<evidence type="ECO:0000256" key="8">
    <source>
        <dbReference type="ARBA" id="ARBA00023177"/>
    </source>
</evidence>
<evidence type="ECO:0000313" key="12">
    <source>
        <dbReference type="EMBL" id="AFM43304.1"/>
    </source>
</evidence>
<feature type="transmembrane region" description="Helical" evidence="10">
    <location>
        <begin position="282"/>
        <end position="299"/>
    </location>
</feature>
<keyword evidence="3 10" id="KW-0813">Transport</keyword>
<accession>I4DBY0</accession>
<dbReference type="RefSeq" id="WP_014829287.1">
    <property type="nucleotide sequence ID" value="NC_018068.1"/>
</dbReference>
<dbReference type="PANTHER" id="PTHR43029:SF10">
    <property type="entry name" value="AMMONIUM TRANSPORTER MEP2"/>
    <property type="match status" value="1"/>
</dbReference>
<protein>
    <recommendedName>
        <fullName evidence="9 10">Ammonium transporter</fullName>
    </recommendedName>
</protein>
<keyword evidence="5 10" id="KW-0812">Transmembrane</keyword>
<feature type="transmembrane region" description="Helical" evidence="10">
    <location>
        <begin position="311"/>
        <end position="333"/>
    </location>
</feature>
<keyword evidence="7 10" id="KW-0472">Membrane</keyword>
<reference evidence="12 13" key="1">
    <citation type="journal article" date="2012" name="J. Bacteriol.">
        <title>Complete genome sequences of Desulfosporosinus orientis DSM765T, Desulfosporosinus youngiae DSM17734T, Desulfosporosinus meridiei DSM13257T, and Desulfosporosinus acidiphilus DSM22704T.</title>
        <authorList>
            <person name="Pester M."/>
            <person name="Brambilla E."/>
            <person name="Alazard D."/>
            <person name="Rattei T."/>
            <person name="Weinmaier T."/>
            <person name="Han J."/>
            <person name="Lucas S."/>
            <person name="Lapidus A."/>
            <person name="Cheng J.F."/>
            <person name="Goodwin L."/>
            <person name="Pitluck S."/>
            <person name="Peters L."/>
            <person name="Ovchinnikova G."/>
            <person name="Teshima H."/>
            <person name="Detter J.C."/>
            <person name="Han C.S."/>
            <person name="Tapia R."/>
            <person name="Land M.L."/>
            <person name="Hauser L."/>
            <person name="Kyrpides N.C."/>
            <person name="Ivanova N.N."/>
            <person name="Pagani I."/>
            <person name="Huntmann M."/>
            <person name="Wei C.L."/>
            <person name="Davenport K.W."/>
            <person name="Daligault H."/>
            <person name="Chain P.S."/>
            <person name="Chen A."/>
            <person name="Mavromatis K."/>
            <person name="Markowitz V."/>
            <person name="Szeto E."/>
            <person name="Mikhailova N."/>
            <person name="Pati A."/>
            <person name="Wagner M."/>
            <person name="Woyke T."/>
            <person name="Ollivier B."/>
            <person name="Klenk H.P."/>
            <person name="Spring S."/>
            <person name="Loy A."/>
        </authorList>
    </citation>
    <scope>NUCLEOTIDE SEQUENCE [LARGE SCALE GENOMIC DNA]</scope>
    <source>
        <strain evidence="13">DSM 22704 / JCM 16185 / SJ4</strain>
    </source>
</reference>
<evidence type="ECO:0000256" key="6">
    <source>
        <dbReference type="ARBA" id="ARBA00022989"/>
    </source>
</evidence>
<feature type="transmembrane region" description="Helical" evidence="10">
    <location>
        <begin position="40"/>
        <end position="62"/>
    </location>
</feature>
<evidence type="ECO:0000256" key="9">
    <source>
        <dbReference type="ARBA" id="ARBA00050025"/>
    </source>
</evidence>
<dbReference type="InterPro" id="IPR029020">
    <property type="entry name" value="Ammonium/urea_transptr"/>
</dbReference>
<keyword evidence="6 10" id="KW-1133">Transmembrane helix</keyword>
<comment type="subcellular location">
    <subcellularLocation>
        <location evidence="1 10">Cell membrane</location>
        <topology evidence="1 10">Multi-pass membrane protein</topology>
    </subcellularLocation>
</comment>
<keyword evidence="4" id="KW-1003">Cell membrane</keyword>
<feature type="transmembrane region" description="Helical" evidence="10">
    <location>
        <begin position="6"/>
        <end position="28"/>
    </location>
</feature>
<dbReference type="PANTHER" id="PTHR43029">
    <property type="entry name" value="AMMONIUM TRANSPORTER MEP2"/>
    <property type="match status" value="1"/>
</dbReference>
<feature type="transmembrane region" description="Helical" evidence="10">
    <location>
        <begin position="227"/>
        <end position="248"/>
    </location>
</feature>
<keyword evidence="8 10" id="KW-0924">Ammonia transport</keyword>
<evidence type="ECO:0000256" key="3">
    <source>
        <dbReference type="ARBA" id="ARBA00022448"/>
    </source>
</evidence>
<dbReference type="InterPro" id="IPR018047">
    <property type="entry name" value="Ammonium_transpt_CS"/>
</dbReference>
<evidence type="ECO:0000256" key="5">
    <source>
        <dbReference type="ARBA" id="ARBA00022692"/>
    </source>
</evidence>
<dbReference type="eggNOG" id="COG0004">
    <property type="taxonomic scope" value="Bacteria"/>
</dbReference>
<evidence type="ECO:0000256" key="2">
    <source>
        <dbReference type="ARBA" id="ARBA00005887"/>
    </source>
</evidence>
<proteinExistence type="inferred from homology"/>
<dbReference type="GO" id="GO:0008519">
    <property type="term" value="F:ammonium channel activity"/>
    <property type="evidence" value="ECO:0007669"/>
    <property type="project" value="InterPro"/>
</dbReference>
<feature type="transmembrane region" description="Helical" evidence="10">
    <location>
        <begin position="90"/>
        <end position="114"/>
    </location>
</feature>
<dbReference type="EMBL" id="CP003639">
    <property type="protein sequence ID" value="AFM43304.1"/>
    <property type="molecule type" value="Genomic_DNA"/>
</dbReference>
<dbReference type="OrthoDB" id="9814202at2"/>
<evidence type="ECO:0000256" key="10">
    <source>
        <dbReference type="RuleBase" id="RU362002"/>
    </source>
</evidence>
<dbReference type="FunFam" id="1.10.3430.10:FF:000007">
    <property type="entry name" value="Ammonium transporter"/>
    <property type="match status" value="1"/>
</dbReference>
<evidence type="ECO:0000256" key="4">
    <source>
        <dbReference type="ARBA" id="ARBA00022475"/>
    </source>
</evidence>
<comment type="similarity">
    <text evidence="2 10">Belongs to the ammonia transporter channel (TC 1.A.11.2) family.</text>
</comment>
<feature type="domain" description="Ammonium transporter AmtB-like" evidence="11">
    <location>
        <begin position="7"/>
        <end position="405"/>
    </location>
</feature>
<name>I4DBY0_DESAJ</name>
<sequence length="409" mass="42611">MNTGDTAFVLVSTALVLLMTPGLAFFYGGMVRKKNVLSTIMHSWIIIGLISLQWILIGYTLAFGPDFHGIIGSLNWLGLNGVGAAPNPDYAATIPAIVFMAFQMMFAVITPALISGSFAERMRFPAFIIFTLLWATLIYDPLAHWVWGVGGFLRNLGALDFAGGNVVHISSGYSGLIVALVLGKRKGLGRDSMAPHHIPFTILGAGLLWFGWFGFNAGSALGANGLAGIALVNTNTAAAAAAIAWAVVERYHRGKSTVLGAASGAVAGLVAITPGAGFVTPLSSILIGFIGGVICYLTISVMKAKFGYDDALDAFGCHGIGGTWGALATGIFATKAINPAGANGLLYGNPSQLGIQALSVAATVAFAVIGSWILLKVIGLFTTLRVSEDQEAIGLDLSLHGEEAYPDFI</sequence>
<feature type="transmembrane region" description="Helical" evidence="10">
    <location>
        <begin position="126"/>
        <end position="146"/>
    </location>
</feature>
<feature type="transmembrane region" description="Helical" evidence="10">
    <location>
        <begin position="166"/>
        <end position="183"/>
    </location>
</feature>
<feature type="transmembrane region" description="Helical" evidence="10">
    <location>
        <begin position="195"/>
        <end position="215"/>
    </location>
</feature>
<dbReference type="AlphaFoldDB" id="I4DBY0"/>
<evidence type="ECO:0000259" key="11">
    <source>
        <dbReference type="Pfam" id="PF00909"/>
    </source>
</evidence>
<dbReference type="STRING" id="646529.Desaci_4461"/>
<evidence type="ECO:0000313" key="13">
    <source>
        <dbReference type="Proteomes" id="UP000002892"/>
    </source>
</evidence>
<keyword evidence="13" id="KW-1185">Reference proteome</keyword>
<dbReference type="NCBIfam" id="TIGR00836">
    <property type="entry name" value="amt"/>
    <property type="match status" value="1"/>
</dbReference>
<dbReference type="SUPFAM" id="SSF111352">
    <property type="entry name" value="Ammonium transporter"/>
    <property type="match status" value="1"/>
</dbReference>
<organism evidence="12 13">
    <name type="scientific">Desulfosporosinus acidiphilus (strain DSM 22704 / JCM 16185 / SJ4)</name>
    <dbReference type="NCBI Taxonomy" id="646529"/>
    <lineage>
        <taxon>Bacteria</taxon>
        <taxon>Bacillati</taxon>
        <taxon>Bacillota</taxon>
        <taxon>Clostridia</taxon>
        <taxon>Eubacteriales</taxon>
        <taxon>Desulfitobacteriaceae</taxon>
        <taxon>Desulfosporosinus</taxon>
    </lineage>
</organism>
<evidence type="ECO:0000256" key="7">
    <source>
        <dbReference type="ARBA" id="ARBA00023136"/>
    </source>
</evidence>
<dbReference type="InterPro" id="IPR001905">
    <property type="entry name" value="Ammonium_transpt"/>
</dbReference>
<dbReference type="GO" id="GO:0005886">
    <property type="term" value="C:plasma membrane"/>
    <property type="evidence" value="ECO:0007669"/>
    <property type="project" value="UniProtKB-SubCell"/>
</dbReference>
<dbReference type="KEGG" id="dai:Desaci_4461"/>
<dbReference type="Proteomes" id="UP000002892">
    <property type="component" value="Chromosome"/>
</dbReference>
<feature type="transmembrane region" description="Helical" evidence="10">
    <location>
        <begin position="353"/>
        <end position="375"/>
    </location>
</feature>
<dbReference type="Pfam" id="PF00909">
    <property type="entry name" value="Ammonium_transp"/>
    <property type="match status" value="1"/>
</dbReference>
<dbReference type="InterPro" id="IPR024041">
    <property type="entry name" value="NH4_transpt_AmtB-like_dom"/>
</dbReference>
<evidence type="ECO:0000256" key="1">
    <source>
        <dbReference type="ARBA" id="ARBA00004651"/>
    </source>
</evidence>
<dbReference type="Gene3D" id="1.10.3430.10">
    <property type="entry name" value="Ammonium transporter AmtB like domains"/>
    <property type="match status" value="1"/>
</dbReference>
<dbReference type="PROSITE" id="PS01219">
    <property type="entry name" value="AMMONIUM_TRANSP"/>
    <property type="match status" value="1"/>
</dbReference>
<gene>
    <name evidence="12" type="ordered locus">Desaci_4461</name>
</gene>
<feature type="transmembrane region" description="Helical" evidence="10">
    <location>
        <begin position="257"/>
        <end position="276"/>
    </location>
</feature>